<evidence type="ECO:0000259" key="5">
    <source>
        <dbReference type="Pfam" id="PF05726"/>
    </source>
</evidence>
<keyword evidence="6" id="KW-0560">Oxidoreductase</keyword>
<dbReference type="InterPro" id="IPR011051">
    <property type="entry name" value="RmlC_Cupin_sf"/>
</dbReference>
<feature type="region of interest" description="Disordered" evidence="3">
    <location>
        <begin position="324"/>
        <end position="363"/>
    </location>
</feature>
<dbReference type="STRING" id="499555.BJL86_1214"/>
<dbReference type="OrthoDB" id="321327at2"/>
<feature type="domain" description="Pirin C-terminal" evidence="5">
    <location>
        <begin position="200"/>
        <end position="299"/>
    </location>
</feature>
<evidence type="ECO:0000256" key="2">
    <source>
        <dbReference type="RuleBase" id="RU003457"/>
    </source>
</evidence>
<keyword evidence="7" id="KW-1185">Reference proteome</keyword>
<dbReference type="SUPFAM" id="SSF51182">
    <property type="entry name" value="RmlC-like cupins"/>
    <property type="match status" value="1"/>
</dbReference>
<gene>
    <name evidence="6" type="ORF">BJL86_1214</name>
</gene>
<dbReference type="AlphaFoldDB" id="A0A173LJQ6"/>
<dbReference type="InterPro" id="IPR003829">
    <property type="entry name" value="Pirin_N_dom"/>
</dbReference>
<dbReference type="GO" id="GO:0051213">
    <property type="term" value="F:dioxygenase activity"/>
    <property type="evidence" value="ECO:0007669"/>
    <property type="project" value="UniProtKB-KW"/>
</dbReference>
<sequence>MSNVDTHPDEVRCHSDGETSDDAVRAEGAPVEIITAREVPLGGPRAMTVRRTLPQRKRSLIGAWCFVDHYGPDDVARSGGMDVAPHPHTGLQTVSWLFDGEIQHIDSGGNRGIVRPGEVNLMTSGAGICHSETSTPSTSTLHGVQLWVALPDSARDAAPRHFEHFVPGTTTFDGGEALVFLGELLGSQSPVETFTPLLGAEIRLDGRAEVTIDVNPVFEHGLLVDSGDIELEGVAVPVAAVGYTGIGARTLTLRNNADSPARLIFIGGEPFAEEIIMWWNFVGRTSEEIVEYRELWQARTDRFGVVDGYVGHGGPDANAQGMAWLPAPELPNTHLKPRKNPSPHARAESGGDAATKSTKKENE</sequence>
<dbReference type="Proteomes" id="UP000186104">
    <property type="component" value="Chromosome"/>
</dbReference>
<organism evidence="6 7">
    <name type="scientific">Dietzia timorensis</name>
    <dbReference type="NCBI Taxonomy" id="499555"/>
    <lineage>
        <taxon>Bacteria</taxon>
        <taxon>Bacillati</taxon>
        <taxon>Actinomycetota</taxon>
        <taxon>Actinomycetes</taxon>
        <taxon>Mycobacteriales</taxon>
        <taxon>Dietziaceae</taxon>
        <taxon>Dietzia</taxon>
    </lineage>
</organism>
<dbReference type="PANTHER" id="PTHR13903">
    <property type="entry name" value="PIRIN-RELATED"/>
    <property type="match status" value="1"/>
</dbReference>
<protein>
    <submittedName>
        <fullName evidence="6">Putative quercetin 2,3-dioxygenase</fullName>
    </submittedName>
</protein>
<dbReference type="RefSeq" id="WP_067471486.1">
    <property type="nucleotide sequence ID" value="NZ_CP015961.1"/>
</dbReference>
<evidence type="ECO:0000256" key="1">
    <source>
        <dbReference type="ARBA" id="ARBA00008416"/>
    </source>
</evidence>
<feature type="region of interest" description="Disordered" evidence="3">
    <location>
        <begin position="1"/>
        <end position="24"/>
    </location>
</feature>
<dbReference type="InterPro" id="IPR014710">
    <property type="entry name" value="RmlC-like_jellyroll"/>
</dbReference>
<dbReference type="Pfam" id="PF02678">
    <property type="entry name" value="Pirin"/>
    <property type="match status" value="1"/>
</dbReference>
<proteinExistence type="inferred from homology"/>
<comment type="similarity">
    <text evidence="1 2">Belongs to the pirin family.</text>
</comment>
<accession>A0A173LJQ6</accession>
<keyword evidence="6" id="KW-0223">Dioxygenase</keyword>
<evidence type="ECO:0000256" key="3">
    <source>
        <dbReference type="SAM" id="MobiDB-lite"/>
    </source>
</evidence>
<evidence type="ECO:0000313" key="6">
    <source>
        <dbReference type="EMBL" id="ANI91999.1"/>
    </source>
</evidence>
<evidence type="ECO:0000259" key="4">
    <source>
        <dbReference type="Pfam" id="PF02678"/>
    </source>
</evidence>
<dbReference type="EMBL" id="CP015961">
    <property type="protein sequence ID" value="ANI91999.1"/>
    <property type="molecule type" value="Genomic_DNA"/>
</dbReference>
<name>A0A173LJQ6_9ACTN</name>
<feature type="domain" description="Pirin N-terminal" evidence="4">
    <location>
        <begin position="48"/>
        <end position="148"/>
    </location>
</feature>
<dbReference type="KEGG" id="dtm:BJL86_1214"/>
<dbReference type="Gene3D" id="2.60.120.10">
    <property type="entry name" value="Jelly Rolls"/>
    <property type="match status" value="1"/>
</dbReference>
<dbReference type="Pfam" id="PF05726">
    <property type="entry name" value="Pirin_C"/>
    <property type="match status" value="1"/>
</dbReference>
<dbReference type="PANTHER" id="PTHR13903:SF8">
    <property type="entry name" value="PIRIN"/>
    <property type="match status" value="1"/>
</dbReference>
<reference evidence="6 7" key="1">
    <citation type="submission" date="2016-06" db="EMBL/GenBank/DDBJ databases">
        <title>Complete genome sequence of a saline-alkali tolerant type strain Dietzia timorensis ID05-A0528T.</title>
        <authorList>
            <person name="Wu X."/>
        </authorList>
    </citation>
    <scope>NUCLEOTIDE SEQUENCE [LARGE SCALE GENOMIC DNA]</scope>
    <source>
        <strain evidence="6 7">ID05-A0528</strain>
    </source>
</reference>
<dbReference type="InterPro" id="IPR012093">
    <property type="entry name" value="Pirin"/>
</dbReference>
<dbReference type="InterPro" id="IPR008778">
    <property type="entry name" value="Pirin_C_dom"/>
</dbReference>
<evidence type="ECO:0000313" key="7">
    <source>
        <dbReference type="Proteomes" id="UP000186104"/>
    </source>
</evidence>